<evidence type="ECO:0000256" key="3">
    <source>
        <dbReference type="ARBA" id="ARBA00012438"/>
    </source>
</evidence>
<dbReference type="InterPro" id="IPR036890">
    <property type="entry name" value="HATPase_C_sf"/>
</dbReference>
<dbReference type="Gene3D" id="3.30.565.10">
    <property type="entry name" value="Histidine kinase-like ATPase, C-terminal domain"/>
    <property type="match status" value="1"/>
</dbReference>
<keyword evidence="7" id="KW-0418">Kinase</keyword>
<dbReference type="Pfam" id="PF02518">
    <property type="entry name" value="HATPase_c"/>
    <property type="match status" value="1"/>
</dbReference>
<evidence type="ECO:0000313" key="11">
    <source>
        <dbReference type="EMBL" id="GBG10044.1"/>
    </source>
</evidence>
<dbReference type="CDD" id="cd00075">
    <property type="entry name" value="HATPase"/>
    <property type="match status" value="1"/>
</dbReference>
<comment type="caution">
    <text evidence="11">The sequence shown here is derived from an EMBL/GenBank/DDBJ whole genome shotgun (WGS) entry which is preliminary data.</text>
</comment>
<dbReference type="GO" id="GO:0005524">
    <property type="term" value="F:ATP binding"/>
    <property type="evidence" value="ECO:0007669"/>
    <property type="project" value="UniProtKB-KW"/>
</dbReference>
<dbReference type="GO" id="GO:0000156">
    <property type="term" value="F:phosphorelay response regulator activity"/>
    <property type="evidence" value="ECO:0007669"/>
    <property type="project" value="TreeGrafter"/>
</dbReference>
<reference evidence="11 12" key="1">
    <citation type="submission" date="2017-08" db="EMBL/GenBank/DDBJ databases">
        <title>Substantial Increase in Enzyme Production by Combined Drug-Resistance Mutations in Paenibacillus agaridevorans.</title>
        <authorList>
            <person name="Tanaka Y."/>
            <person name="Funane K."/>
            <person name="Hosaka T."/>
            <person name="Shiwa Y."/>
            <person name="Fujita N."/>
            <person name="Miyazaki T."/>
            <person name="Yoshikawa H."/>
            <person name="Murakami K."/>
            <person name="Kasahara K."/>
            <person name="Inaoka T."/>
            <person name="Hiraga Y."/>
            <person name="Ochi K."/>
        </authorList>
    </citation>
    <scope>NUCLEOTIDE SEQUENCE [LARGE SCALE GENOMIC DNA]</scope>
    <source>
        <strain evidence="11 12">T-3040</strain>
    </source>
</reference>
<dbReference type="InterPro" id="IPR003594">
    <property type="entry name" value="HATPase_dom"/>
</dbReference>
<dbReference type="SMART" id="SM00388">
    <property type="entry name" value="HisKA"/>
    <property type="match status" value="1"/>
</dbReference>
<dbReference type="InterPro" id="IPR050351">
    <property type="entry name" value="BphY/WalK/GraS-like"/>
</dbReference>
<dbReference type="Gene3D" id="3.30.450.20">
    <property type="entry name" value="PAS domain"/>
    <property type="match status" value="1"/>
</dbReference>
<dbReference type="PANTHER" id="PTHR42878">
    <property type="entry name" value="TWO-COMPONENT HISTIDINE KINASE"/>
    <property type="match status" value="1"/>
</dbReference>
<keyword evidence="5" id="KW-0808">Transferase</keyword>
<evidence type="ECO:0000259" key="10">
    <source>
        <dbReference type="PROSITE" id="PS50109"/>
    </source>
</evidence>
<dbReference type="InterPro" id="IPR036097">
    <property type="entry name" value="HisK_dim/P_sf"/>
</dbReference>
<evidence type="ECO:0000313" key="12">
    <source>
        <dbReference type="Proteomes" id="UP000245202"/>
    </source>
</evidence>
<protein>
    <recommendedName>
        <fullName evidence="3">histidine kinase</fullName>
        <ecNumber evidence="3">2.7.13.3</ecNumber>
    </recommendedName>
</protein>
<dbReference type="SUPFAM" id="SSF47384">
    <property type="entry name" value="Homodimeric domain of signal transducing histidine kinase"/>
    <property type="match status" value="1"/>
</dbReference>
<keyword evidence="9" id="KW-0902">Two-component regulatory system</keyword>
<evidence type="ECO:0000256" key="4">
    <source>
        <dbReference type="ARBA" id="ARBA00022553"/>
    </source>
</evidence>
<dbReference type="PRINTS" id="PR00344">
    <property type="entry name" value="BCTRLSENSOR"/>
</dbReference>
<evidence type="ECO:0000256" key="9">
    <source>
        <dbReference type="ARBA" id="ARBA00023012"/>
    </source>
</evidence>
<dbReference type="GO" id="GO:0000155">
    <property type="term" value="F:phosphorelay sensor kinase activity"/>
    <property type="evidence" value="ECO:0007669"/>
    <property type="project" value="InterPro"/>
</dbReference>
<organism evidence="11 12">
    <name type="scientific">Paenibacillus agaridevorans</name>
    <dbReference type="NCBI Taxonomy" id="171404"/>
    <lineage>
        <taxon>Bacteria</taxon>
        <taxon>Bacillati</taxon>
        <taxon>Bacillota</taxon>
        <taxon>Bacilli</taxon>
        <taxon>Bacillales</taxon>
        <taxon>Paenibacillaceae</taxon>
        <taxon>Paenibacillus</taxon>
    </lineage>
</organism>
<dbReference type="InterPro" id="IPR005467">
    <property type="entry name" value="His_kinase_dom"/>
</dbReference>
<proteinExistence type="predicted"/>
<dbReference type="PROSITE" id="PS50109">
    <property type="entry name" value="HIS_KIN"/>
    <property type="match status" value="1"/>
</dbReference>
<keyword evidence="12" id="KW-1185">Reference proteome</keyword>
<comment type="catalytic activity">
    <reaction evidence="1">
        <text>ATP + protein L-histidine = ADP + protein N-phospho-L-histidine.</text>
        <dbReference type="EC" id="2.7.13.3"/>
    </reaction>
</comment>
<dbReference type="AlphaFoldDB" id="A0A2R5F2L9"/>
<dbReference type="EMBL" id="BDQX01000289">
    <property type="protein sequence ID" value="GBG10044.1"/>
    <property type="molecule type" value="Genomic_DNA"/>
</dbReference>
<evidence type="ECO:0000256" key="5">
    <source>
        <dbReference type="ARBA" id="ARBA00022679"/>
    </source>
</evidence>
<evidence type="ECO:0000256" key="6">
    <source>
        <dbReference type="ARBA" id="ARBA00022741"/>
    </source>
</evidence>
<comment type="subcellular location">
    <subcellularLocation>
        <location evidence="2">Membrane</location>
    </subcellularLocation>
</comment>
<dbReference type="EC" id="2.7.13.3" evidence="3"/>
<evidence type="ECO:0000256" key="1">
    <source>
        <dbReference type="ARBA" id="ARBA00000085"/>
    </source>
</evidence>
<dbReference type="GO" id="GO:0007234">
    <property type="term" value="P:osmosensory signaling via phosphorelay pathway"/>
    <property type="evidence" value="ECO:0007669"/>
    <property type="project" value="TreeGrafter"/>
</dbReference>
<sequence length="343" mass="37968">MLDTLQESIVVANASGKVIDSNKQSSLWFDQLGYSSIAERNISDLLAFWPDWLALCKAMKQGSVEIEAVVDGERKRYRVNVYPLHTLRMQGQGSISLIVDITEKQRDLEQIAQLNQLKDQLIAIVSHDIRGPLALQFQLIELLEEDRDGFQADHQEIIAQLGGQIRNTLGMSTNLLEWFRSQREDMALRPRELELIEVVEDCIHLLHIYSGAKQIDVTHSVDSDIRVYADREALGLILRNLLSNAIKFTGSGGAVHVDAEQSGGTVIVSVRDNGIGMSQEQVRRLLEDKQLGSLEGTSGETGAGLGLLVTRQFILRSEGNLTVESSAGEGSLFKFTMRGGTPL</sequence>
<name>A0A2R5F2L9_9BACL</name>
<dbReference type="Gene3D" id="1.10.287.130">
    <property type="match status" value="1"/>
</dbReference>
<keyword evidence="6" id="KW-0547">Nucleotide-binding</keyword>
<evidence type="ECO:0000256" key="8">
    <source>
        <dbReference type="ARBA" id="ARBA00022840"/>
    </source>
</evidence>
<evidence type="ECO:0000256" key="2">
    <source>
        <dbReference type="ARBA" id="ARBA00004370"/>
    </source>
</evidence>
<gene>
    <name evidence="11" type="ORF">PAT3040_04753</name>
</gene>
<dbReference type="PANTHER" id="PTHR42878:SF7">
    <property type="entry name" value="SENSOR HISTIDINE KINASE GLRK"/>
    <property type="match status" value="1"/>
</dbReference>
<feature type="domain" description="Histidine kinase" evidence="10">
    <location>
        <begin position="124"/>
        <end position="341"/>
    </location>
</feature>
<evidence type="ECO:0000256" key="7">
    <source>
        <dbReference type="ARBA" id="ARBA00022777"/>
    </source>
</evidence>
<dbReference type="InterPro" id="IPR003661">
    <property type="entry name" value="HisK_dim/P_dom"/>
</dbReference>
<keyword evidence="4" id="KW-0597">Phosphoprotein</keyword>
<dbReference type="GO" id="GO:0030295">
    <property type="term" value="F:protein kinase activator activity"/>
    <property type="evidence" value="ECO:0007669"/>
    <property type="project" value="TreeGrafter"/>
</dbReference>
<dbReference type="InterPro" id="IPR004358">
    <property type="entry name" value="Sig_transdc_His_kin-like_C"/>
</dbReference>
<accession>A0A2R5F2L9</accession>
<keyword evidence="8" id="KW-0067">ATP-binding</keyword>
<dbReference type="SUPFAM" id="SSF55874">
    <property type="entry name" value="ATPase domain of HSP90 chaperone/DNA topoisomerase II/histidine kinase"/>
    <property type="match status" value="1"/>
</dbReference>
<dbReference type="CDD" id="cd00082">
    <property type="entry name" value="HisKA"/>
    <property type="match status" value="1"/>
</dbReference>
<dbReference type="Proteomes" id="UP000245202">
    <property type="component" value="Unassembled WGS sequence"/>
</dbReference>
<dbReference type="SMART" id="SM00387">
    <property type="entry name" value="HATPase_c"/>
    <property type="match status" value="1"/>
</dbReference>